<comment type="caution">
    <text evidence="11">The sequence shown here is derived from an EMBL/GenBank/DDBJ whole genome shotgun (WGS) entry which is preliminary data.</text>
</comment>
<dbReference type="SUPFAM" id="SSF53448">
    <property type="entry name" value="Nucleotide-diphospho-sugar transferases"/>
    <property type="match status" value="1"/>
</dbReference>
<keyword evidence="4 11" id="KW-0808">Transferase</keyword>
<dbReference type="Pfam" id="PF00535">
    <property type="entry name" value="Glycos_transf_2"/>
    <property type="match status" value="1"/>
</dbReference>
<comment type="subcellular location">
    <subcellularLocation>
        <location evidence="1">Membrane</location>
        <topology evidence="1">Multi-pass membrane protein</topology>
    </subcellularLocation>
</comment>
<dbReference type="Gene3D" id="3.90.550.10">
    <property type="entry name" value="Spore Coat Polysaccharide Biosynthesis Protein SpsA, Chain A"/>
    <property type="match status" value="1"/>
</dbReference>
<keyword evidence="5 8" id="KW-0812">Transmembrane</keyword>
<dbReference type="GO" id="GO:0009247">
    <property type="term" value="P:glycolipid biosynthetic process"/>
    <property type="evidence" value="ECO:0007669"/>
    <property type="project" value="TreeGrafter"/>
</dbReference>
<dbReference type="CDD" id="cd06442">
    <property type="entry name" value="DPM1_like"/>
    <property type="match status" value="1"/>
</dbReference>
<keyword evidence="6 8" id="KW-1133">Transmembrane helix</keyword>
<evidence type="ECO:0000256" key="6">
    <source>
        <dbReference type="ARBA" id="ARBA00022989"/>
    </source>
</evidence>
<dbReference type="PANTHER" id="PTHR43398">
    <property type="entry name" value="DOLICHOL-PHOSPHATE MANNOSYLTRANSFERASE SUBUNIT 1"/>
    <property type="match status" value="1"/>
</dbReference>
<dbReference type="InterPro" id="IPR007267">
    <property type="entry name" value="GtrA_DPMS_TM"/>
</dbReference>
<evidence type="ECO:0000259" key="9">
    <source>
        <dbReference type="Pfam" id="PF00535"/>
    </source>
</evidence>
<feature type="transmembrane region" description="Helical" evidence="8">
    <location>
        <begin position="278"/>
        <end position="299"/>
    </location>
</feature>
<accession>A0A850P984</accession>
<evidence type="ECO:0000256" key="7">
    <source>
        <dbReference type="ARBA" id="ARBA00023136"/>
    </source>
</evidence>
<comment type="similarity">
    <text evidence="2">Belongs to the glycosyltransferase 2 family.</text>
</comment>
<dbReference type="InterPro" id="IPR001173">
    <property type="entry name" value="Glyco_trans_2-like"/>
</dbReference>
<gene>
    <name evidence="11" type="ORF">HUK82_01540</name>
</gene>
<evidence type="ECO:0000313" key="12">
    <source>
        <dbReference type="Proteomes" id="UP000585665"/>
    </source>
</evidence>
<organism evidence="11 12">
    <name type="scientific">Ameyamaea chiangmaiensis</name>
    <dbReference type="NCBI Taxonomy" id="442969"/>
    <lineage>
        <taxon>Bacteria</taxon>
        <taxon>Pseudomonadati</taxon>
        <taxon>Pseudomonadota</taxon>
        <taxon>Alphaproteobacteria</taxon>
        <taxon>Acetobacterales</taxon>
        <taxon>Acetobacteraceae</taxon>
        <taxon>Ameyamaea</taxon>
    </lineage>
</organism>
<keyword evidence="7 8" id="KW-0472">Membrane</keyword>
<dbReference type="AlphaFoldDB" id="A0A850P984"/>
<evidence type="ECO:0000256" key="8">
    <source>
        <dbReference type="SAM" id="Phobius"/>
    </source>
</evidence>
<dbReference type="Pfam" id="PF04138">
    <property type="entry name" value="GtrA_DPMS_TM"/>
    <property type="match status" value="1"/>
</dbReference>
<dbReference type="GO" id="GO:0016020">
    <property type="term" value="C:membrane"/>
    <property type="evidence" value="ECO:0007669"/>
    <property type="project" value="UniProtKB-SubCell"/>
</dbReference>
<feature type="transmembrane region" description="Helical" evidence="8">
    <location>
        <begin position="320"/>
        <end position="342"/>
    </location>
</feature>
<feature type="domain" description="Glycosyltransferase 2-like" evidence="9">
    <location>
        <begin position="20"/>
        <end position="184"/>
    </location>
</feature>
<evidence type="ECO:0000256" key="4">
    <source>
        <dbReference type="ARBA" id="ARBA00022679"/>
    </source>
</evidence>
<proteinExistence type="inferred from homology"/>
<dbReference type="Proteomes" id="UP000585665">
    <property type="component" value="Unassembled WGS sequence"/>
</dbReference>
<protein>
    <submittedName>
        <fullName evidence="11">Glycosyltransferase family 2 protein</fullName>
    </submittedName>
</protein>
<feature type="transmembrane region" description="Helical" evidence="8">
    <location>
        <begin position="254"/>
        <end position="272"/>
    </location>
</feature>
<dbReference type="PANTHER" id="PTHR43398:SF1">
    <property type="entry name" value="DOLICHOL-PHOSPHATE MANNOSYLTRANSFERASE SUBUNIT 1"/>
    <property type="match status" value="1"/>
</dbReference>
<dbReference type="EMBL" id="JABXXR010000005">
    <property type="protein sequence ID" value="NVN39249.1"/>
    <property type="molecule type" value="Genomic_DNA"/>
</dbReference>
<feature type="transmembrane region" description="Helical" evidence="8">
    <location>
        <begin position="348"/>
        <end position="372"/>
    </location>
</feature>
<keyword evidence="12" id="KW-1185">Reference proteome</keyword>
<dbReference type="GO" id="GO:0004582">
    <property type="term" value="F:dolichyl-phosphate beta-D-mannosyltransferase activity"/>
    <property type="evidence" value="ECO:0007669"/>
    <property type="project" value="InterPro"/>
</dbReference>
<dbReference type="InterPro" id="IPR029044">
    <property type="entry name" value="Nucleotide-diphossugar_trans"/>
</dbReference>
<evidence type="ECO:0000256" key="1">
    <source>
        <dbReference type="ARBA" id="ARBA00004141"/>
    </source>
</evidence>
<evidence type="ECO:0000259" key="10">
    <source>
        <dbReference type="Pfam" id="PF04138"/>
    </source>
</evidence>
<name>A0A850P984_9PROT</name>
<feature type="domain" description="GtrA/DPMS transmembrane" evidence="10">
    <location>
        <begin position="257"/>
        <end position="372"/>
    </location>
</feature>
<evidence type="ECO:0000256" key="3">
    <source>
        <dbReference type="ARBA" id="ARBA00022676"/>
    </source>
</evidence>
<dbReference type="InterPro" id="IPR039528">
    <property type="entry name" value="DPM1-like"/>
</dbReference>
<dbReference type="GO" id="GO:0000271">
    <property type="term" value="P:polysaccharide biosynthetic process"/>
    <property type="evidence" value="ECO:0007669"/>
    <property type="project" value="InterPro"/>
</dbReference>
<evidence type="ECO:0000313" key="11">
    <source>
        <dbReference type="EMBL" id="NVN39249.1"/>
    </source>
</evidence>
<sequence length="375" mass="39857">MSAQDDGRAPPPGACAPDVSVIVPCYNEQANVVPMVQALRRVLAGRRWEVIFVDDNSPDGTAEAVAAIARSDAHVRCVRRIGRRGLSSAVIEGVLSSCAPVVAVMDGDLQHDEARLPDLIDAVASGASDIAVGSRHVEGGDNAGLANAWRHALSDGGIRLAQAVLPVRLTDPMSGFFAARRDLFVQTAPRLSATGFKILLDLVMSAPQRPRVTEVACGFKPRLAGESKLDTLVLIQFATMVLDKLANGWLPTRFMGFAFVGAVGVLVNLAVLEGLRALGAGFVTAAWGGTICAIMTNFWMNNRVTYADRRLRGARLWSGLALFVVVCLVGAFANVGIGSQFHVARHEWGHAAAIGAVIGVVWNYAVSSTLVWRAR</sequence>
<evidence type="ECO:0000256" key="2">
    <source>
        <dbReference type="ARBA" id="ARBA00006739"/>
    </source>
</evidence>
<reference evidence="11 12" key="1">
    <citation type="submission" date="2020-06" db="EMBL/GenBank/DDBJ databases">
        <title>Description of novel acetic acid bacteria.</title>
        <authorList>
            <person name="Sombolestani A."/>
        </authorList>
    </citation>
    <scope>NUCLEOTIDE SEQUENCE [LARGE SCALE GENOMIC DNA]</scope>
    <source>
        <strain evidence="11 12">LMG 27010</strain>
    </source>
</reference>
<evidence type="ECO:0000256" key="5">
    <source>
        <dbReference type="ARBA" id="ARBA00022692"/>
    </source>
</evidence>
<keyword evidence="3" id="KW-0328">Glycosyltransferase</keyword>